<dbReference type="AlphaFoldDB" id="A0A371BAL0"/>
<dbReference type="EMBL" id="QRGO01000001">
    <property type="protein sequence ID" value="RDV04618.1"/>
    <property type="molecule type" value="Genomic_DNA"/>
</dbReference>
<protein>
    <submittedName>
        <fullName evidence="2">DUF1194 domain-containing protein</fullName>
    </submittedName>
</protein>
<comment type="caution">
    <text evidence="2">The sequence shown here is derived from an EMBL/GenBank/DDBJ whole genome shotgun (WGS) entry which is preliminary data.</text>
</comment>
<dbReference type="OrthoDB" id="9792179at2"/>
<dbReference type="Proteomes" id="UP000263993">
    <property type="component" value="Unassembled WGS sequence"/>
</dbReference>
<sequence>MSRLFRCALLLVAAFAISNLIVPARAAEKVDLLLVLASDVSRSVTGDKFKLQRDGYAAAIANPKVLEAIKGGRNGRIAVMFIEWSGAANQKVVIGWTVIDGPQTAHAFGTRLLEEPRAFADRTSISGGIDVAMAELAKAPYFSERQTIDVSGDGTNNSGRDVRQVRDEAIAKGIVINGLVILSDQPMPWNPEHTHPPGGLAKYYRDNVTGGPGSFVMEARDFESFGDAILKKMIAEIADASRELGAPIAR</sequence>
<dbReference type="InterPro" id="IPR036465">
    <property type="entry name" value="vWFA_dom_sf"/>
</dbReference>
<dbReference type="Pfam" id="PF06707">
    <property type="entry name" value="DUF1194"/>
    <property type="match status" value="1"/>
</dbReference>
<dbReference type="InterPro" id="IPR010607">
    <property type="entry name" value="DUF1194"/>
</dbReference>
<gene>
    <name evidence="2" type="ORF">DXH78_08605</name>
</gene>
<feature type="signal peptide" evidence="1">
    <location>
        <begin position="1"/>
        <end position="26"/>
    </location>
</feature>
<evidence type="ECO:0000313" key="2">
    <source>
        <dbReference type="EMBL" id="RDV04618.1"/>
    </source>
</evidence>
<reference evidence="3" key="1">
    <citation type="submission" date="2018-08" db="EMBL/GenBank/DDBJ databases">
        <authorList>
            <person name="Kim S.-J."/>
            <person name="Jung G.-Y."/>
        </authorList>
    </citation>
    <scope>NUCLEOTIDE SEQUENCE [LARGE SCALE GENOMIC DNA]</scope>
    <source>
        <strain evidence="3">GY_H</strain>
    </source>
</reference>
<dbReference type="SUPFAM" id="SSF53300">
    <property type="entry name" value="vWA-like"/>
    <property type="match status" value="1"/>
</dbReference>
<name>A0A371BAL0_9BRAD</name>
<keyword evidence="1" id="KW-0732">Signal</keyword>
<dbReference type="RefSeq" id="WP_115516642.1">
    <property type="nucleotide sequence ID" value="NZ_QRGO01000001.1"/>
</dbReference>
<organism evidence="2 3">
    <name type="scientific">Undibacter mobilis</name>
    <dbReference type="NCBI Taxonomy" id="2292256"/>
    <lineage>
        <taxon>Bacteria</taxon>
        <taxon>Pseudomonadati</taxon>
        <taxon>Pseudomonadota</taxon>
        <taxon>Alphaproteobacteria</taxon>
        <taxon>Hyphomicrobiales</taxon>
        <taxon>Nitrobacteraceae</taxon>
        <taxon>Undibacter</taxon>
    </lineage>
</organism>
<proteinExistence type="predicted"/>
<keyword evidence="3" id="KW-1185">Reference proteome</keyword>
<accession>A0A371BAL0</accession>
<evidence type="ECO:0000256" key="1">
    <source>
        <dbReference type="SAM" id="SignalP"/>
    </source>
</evidence>
<evidence type="ECO:0000313" key="3">
    <source>
        <dbReference type="Proteomes" id="UP000263993"/>
    </source>
</evidence>
<feature type="chain" id="PRO_5016646706" evidence="1">
    <location>
        <begin position="27"/>
        <end position="250"/>
    </location>
</feature>